<dbReference type="Gene3D" id="3.40.1350.80">
    <property type="match status" value="1"/>
</dbReference>
<dbReference type="InterPro" id="IPR011639">
    <property type="entry name" value="MethylTrfase_TaqI-like_dom"/>
</dbReference>
<keyword evidence="5" id="KW-0949">S-adenosyl-L-methionine</keyword>
<dbReference type="InterPro" id="IPR009528">
    <property type="entry name" value="Restrct_endonuc_II_BsuBI_C"/>
</dbReference>
<dbReference type="GO" id="GO:0000287">
    <property type="term" value="F:magnesium ion binding"/>
    <property type="evidence" value="ECO:0007669"/>
    <property type="project" value="InterPro"/>
</dbReference>
<evidence type="ECO:0000259" key="9">
    <source>
        <dbReference type="Pfam" id="PF17728"/>
    </source>
</evidence>
<evidence type="ECO:0000256" key="3">
    <source>
        <dbReference type="ARBA" id="ARBA00022603"/>
    </source>
</evidence>
<dbReference type="GO" id="GO:0009307">
    <property type="term" value="P:DNA restriction-modification system"/>
    <property type="evidence" value="ECO:0007669"/>
    <property type="project" value="InterPro"/>
</dbReference>
<dbReference type="GO" id="GO:0003677">
    <property type="term" value="F:DNA binding"/>
    <property type="evidence" value="ECO:0007669"/>
    <property type="project" value="InterPro"/>
</dbReference>
<comment type="catalytic activity">
    <reaction evidence="6">
        <text>a 2'-deoxyadenosine in DNA + S-adenosyl-L-methionine = an N(6)-methyl-2'-deoxyadenosine in DNA + S-adenosyl-L-homocysteine + H(+)</text>
        <dbReference type="Rhea" id="RHEA:15197"/>
        <dbReference type="Rhea" id="RHEA-COMP:12418"/>
        <dbReference type="Rhea" id="RHEA-COMP:12419"/>
        <dbReference type="ChEBI" id="CHEBI:15378"/>
        <dbReference type="ChEBI" id="CHEBI:57856"/>
        <dbReference type="ChEBI" id="CHEBI:59789"/>
        <dbReference type="ChEBI" id="CHEBI:90615"/>
        <dbReference type="ChEBI" id="CHEBI:90616"/>
        <dbReference type="EC" id="2.1.1.72"/>
    </reaction>
</comment>
<evidence type="ECO:0000256" key="4">
    <source>
        <dbReference type="ARBA" id="ARBA00022679"/>
    </source>
</evidence>
<feature type="domain" description="BsuBI/PstI restriction endonuclease" evidence="7">
    <location>
        <begin position="681"/>
        <end position="833"/>
    </location>
</feature>
<dbReference type="RefSeq" id="WP_169351819.1">
    <property type="nucleotide sequence ID" value="NZ_JABBJJ010000458.1"/>
</dbReference>
<dbReference type="EC" id="2.1.1.72" evidence="2"/>
<comment type="caution">
    <text evidence="10">The sequence shown here is derived from an EMBL/GenBank/DDBJ whole genome shotgun (WGS) entry which is preliminary data.</text>
</comment>
<feature type="domain" description="BsuBI/PstI restriction endonuclease HTH" evidence="9">
    <location>
        <begin position="531"/>
        <end position="667"/>
    </location>
</feature>
<dbReference type="AlphaFoldDB" id="A0A848LYT2"/>
<dbReference type="Gene3D" id="3.40.50.150">
    <property type="entry name" value="Vaccinia Virus protein VP39"/>
    <property type="match status" value="1"/>
</dbReference>
<dbReference type="PRINTS" id="PR00507">
    <property type="entry name" value="N12N6MTFRASE"/>
</dbReference>
<dbReference type="GO" id="GO:0032259">
    <property type="term" value="P:methylation"/>
    <property type="evidence" value="ECO:0007669"/>
    <property type="project" value="UniProtKB-KW"/>
</dbReference>
<dbReference type="EMBL" id="JABBJJ010000458">
    <property type="protein sequence ID" value="NMO22692.1"/>
    <property type="molecule type" value="Genomic_DNA"/>
</dbReference>
<dbReference type="GO" id="GO:0009036">
    <property type="term" value="F:type II site-specific deoxyribonuclease activity"/>
    <property type="evidence" value="ECO:0007669"/>
    <property type="project" value="InterPro"/>
</dbReference>
<keyword evidence="4 10" id="KW-0808">Transferase</keyword>
<sequence>MPSVKLLDAFEVPGLEPAALVAEVERLRVEANHALNPDHRASLGQFMTPAQVARRMASFFQASRPRYRLLDAGAGVGSLSAAWVAELLSRSRRPESLSITAYEVDATLVKSLRHTMDLCRRACERYGVRFESTVLHEDFIEAGVSLLRGGLFATTRPEFDCAILNPPYRKINTNSRERLLLESVDAGTSNLYTGFLSLVVRLLAQGGEMVAITPRSFCNGPYFKPFRANFLSAMALQELHVFDSRKAAFAGDDVLQENVIIHAVKGRQSLRVVVSSSSGEVEGDTTHREIPFTQVVRPEDPEQFIRLATDELDDHVATRLASLTHSLADLGLTVSTGRVVDFRMREYLRPTPESNTVPLIWPGHFSKGFVAWPRDFKKPNALVTAPETEAAMVPAGTYVLVKRFSSKEEKRRVVAAVFDTAHVPCVRVGFENHLNYFHQEGCGLADELARGLAAFLNSTLLDAYFRQLSGHTQVNAGDLRNLKYPSRQQLEALGRHIPDAFPPQDELDALLEKELFSMADQQSPNPLLAMQKVQQAMDILKELGMPKAQSNERSALTLLALLDLRPTTPWSEASEPLRGVTEMMDFFAEAYGKKYAPNTREVVRRQTLHQFLDAGLVDINPDAPGRATNSGKTVYQVRPVVLALLRTFGTKGWAERVHKYLAKVGSLREQYAQARSLRKLPVSLSTGDILHLSPGGQNNLIKDIVEEFCPRFAKGGVLLYVGDTQKKYAHYDAQSLEALGVKVNEHGKMPDLVVHYLEKDWLLLIEAVTSHGPVDAKRRKELRELFKGSRAGLVYVTAFESRKAMAEYLTTISYETEVWTADAPDHLIHFNGERFLGPYSEE</sequence>
<evidence type="ECO:0000256" key="5">
    <source>
        <dbReference type="ARBA" id="ARBA00022691"/>
    </source>
</evidence>
<dbReference type="SUPFAM" id="SSF53335">
    <property type="entry name" value="S-adenosyl-L-methionine-dependent methyltransferases"/>
    <property type="match status" value="1"/>
</dbReference>
<gene>
    <name evidence="10" type="ORF">HG543_48725</name>
</gene>
<dbReference type="Pfam" id="PF17728">
    <property type="entry name" value="BsuBI_PstI_RE_N"/>
    <property type="match status" value="1"/>
</dbReference>
<dbReference type="PANTHER" id="PTHR33841:SF5">
    <property type="entry name" value="DNA METHYLASE (MODIFICATION METHYLASE) (METHYLTRANSFERASE)-RELATED"/>
    <property type="match status" value="1"/>
</dbReference>
<dbReference type="PANTHER" id="PTHR33841">
    <property type="entry name" value="DNA METHYLTRANSFERASE YEEA-RELATED"/>
    <property type="match status" value="1"/>
</dbReference>
<proteinExistence type="inferred from homology"/>
<name>A0A848LYT2_9BACT</name>
<dbReference type="Gene3D" id="1.10.10.1820">
    <property type="entry name" value="BsuBI/PstI restriction endonuclease-like"/>
    <property type="match status" value="1"/>
</dbReference>
<dbReference type="Pfam" id="PF06616">
    <property type="entry name" value="BsuBI_PstI_RE"/>
    <property type="match status" value="1"/>
</dbReference>
<accession>A0A848LYT2</accession>
<dbReference type="GO" id="GO:0009007">
    <property type="term" value="F:site-specific DNA-methyltransferase (adenine-specific) activity"/>
    <property type="evidence" value="ECO:0007669"/>
    <property type="project" value="UniProtKB-EC"/>
</dbReference>
<dbReference type="Pfam" id="PF07669">
    <property type="entry name" value="Eco57I"/>
    <property type="match status" value="1"/>
</dbReference>
<keyword evidence="3 10" id="KW-0489">Methyltransferase</keyword>
<dbReference type="InterPro" id="IPR041963">
    <property type="entry name" value="BsuBI/PstI_C_sf"/>
</dbReference>
<dbReference type="InterPro" id="IPR029063">
    <property type="entry name" value="SAM-dependent_MTases_sf"/>
</dbReference>
<evidence type="ECO:0000313" key="11">
    <source>
        <dbReference type="Proteomes" id="UP000518300"/>
    </source>
</evidence>
<evidence type="ECO:0000313" key="10">
    <source>
        <dbReference type="EMBL" id="NMO22692.1"/>
    </source>
</evidence>
<feature type="domain" description="Type II methyltransferase M.TaqI-like" evidence="8">
    <location>
        <begin position="143"/>
        <end position="245"/>
    </location>
</feature>
<dbReference type="Proteomes" id="UP000518300">
    <property type="component" value="Unassembled WGS sequence"/>
</dbReference>
<evidence type="ECO:0000256" key="2">
    <source>
        <dbReference type="ARBA" id="ARBA00011900"/>
    </source>
</evidence>
<evidence type="ECO:0000256" key="6">
    <source>
        <dbReference type="ARBA" id="ARBA00047942"/>
    </source>
</evidence>
<protein>
    <recommendedName>
        <fullName evidence="2">site-specific DNA-methyltransferase (adenine-specific)</fullName>
        <ecNumber evidence="2">2.1.1.72</ecNumber>
    </recommendedName>
</protein>
<comment type="similarity">
    <text evidence="1">Belongs to the N(4)/N(6)-methyltransferase family.</text>
</comment>
<dbReference type="InterPro" id="IPR050953">
    <property type="entry name" value="N4_N6_ade-DNA_methylase"/>
</dbReference>
<evidence type="ECO:0000256" key="1">
    <source>
        <dbReference type="ARBA" id="ARBA00006594"/>
    </source>
</evidence>
<evidence type="ECO:0000259" key="7">
    <source>
        <dbReference type="Pfam" id="PF06616"/>
    </source>
</evidence>
<dbReference type="InterPro" id="IPR041962">
    <property type="entry name" value="BsuBI/PstI_N_sf"/>
</dbReference>
<dbReference type="InterPro" id="IPR041454">
    <property type="entry name" value="BsuBI/PstI_N"/>
</dbReference>
<reference evidence="10 11" key="1">
    <citation type="submission" date="2020-04" db="EMBL/GenBank/DDBJ databases">
        <title>Draft genome of Pyxidicoccus fallax type strain.</title>
        <authorList>
            <person name="Whitworth D.E."/>
        </authorList>
    </citation>
    <scope>NUCLEOTIDE SEQUENCE [LARGE SCALE GENOMIC DNA]</scope>
    <source>
        <strain evidence="10 11">DSM 14698</strain>
    </source>
</reference>
<organism evidence="10 11">
    <name type="scientific">Pyxidicoccus fallax</name>
    <dbReference type="NCBI Taxonomy" id="394095"/>
    <lineage>
        <taxon>Bacteria</taxon>
        <taxon>Pseudomonadati</taxon>
        <taxon>Myxococcota</taxon>
        <taxon>Myxococcia</taxon>
        <taxon>Myxococcales</taxon>
        <taxon>Cystobacterineae</taxon>
        <taxon>Myxococcaceae</taxon>
        <taxon>Pyxidicoccus</taxon>
    </lineage>
</organism>
<evidence type="ECO:0000259" key="8">
    <source>
        <dbReference type="Pfam" id="PF07669"/>
    </source>
</evidence>
<keyword evidence="11" id="KW-1185">Reference proteome</keyword>